<proteinExistence type="predicted"/>
<dbReference type="PATRIC" id="fig|1206767.3.peg.2211"/>
<reference evidence="4 5" key="1">
    <citation type="submission" date="2012-07" db="EMBL/GenBank/DDBJ databases">
        <title>Draft genome sequence of Desulfovibrio magneticus str. Maddingley MBC34 obtained from a metagenomic sequence of a methanogenic enrichment isolated from coal-seam formation water in Victoria, Australia.</title>
        <authorList>
            <person name="Greenfield P."/>
            <person name="Hendry P."/>
            <person name="Li D."/>
            <person name="Rosewarne C.P."/>
            <person name="Tran-Dinh N."/>
            <person name="Elbourne L.D.H."/>
            <person name="Paulsen I.T."/>
            <person name="Midgley D.J."/>
        </authorList>
    </citation>
    <scope>NUCLEOTIDE SEQUENCE [LARGE SCALE GENOMIC DNA]</scope>
    <source>
        <strain evidence="5">Maddingley MBC34</strain>
    </source>
</reference>
<organism evidence="4 5">
    <name type="scientific">Solidesulfovibrio magneticus str. Maddingley MBC34</name>
    <dbReference type="NCBI Taxonomy" id="1206767"/>
    <lineage>
        <taxon>Bacteria</taxon>
        <taxon>Pseudomonadati</taxon>
        <taxon>Thermodesulfobacteriota</taxon>
        <taxon>Desulfovibrionia</taxon>
        <taxon>Desulfovibrionales</taxon>
        <taxon>Desulfovibrionaceae</taxon>
        <taxon>Solidesulfovibrio</taxon>
    </lineage>
</organism>
<keyword evidence="2" id="KW-0012">Acyltransferase</keyword>
<comment type="caution">
    <text evidence="4">The sequence shown here is derived from an EMBL/GenBank/DDBJ whole genome shotgun (WGS) entry which is preliminary data.</text>
</comment>
<sequence>MDVADITQDDLPQLAALLRELTGHGTPPDRLGAAHAALAANPDARVLGARHDGRLAGAACGFLCPDIVGACRPFLVVENVVVAPAWRLLGIGRLLMDALEAWARQRDCSYAMLVSGPARREAHAFYAALGYESCAGFKKRLAGCGA</sequence>
<dbReference type="Pfam" id="PF00583">
    <property type="entry name" value="Acetyltransf_1"/>
    <property type="match status" value="1"/>
</dbReference>
<dbReference type="CDD" id="cd04301">
    <property type="entry name" value="NAT_SF"/>
    <property type="match status" value="1"/>
</dbReference>
<name>K6GQ29_9BACT</name>
<evidence type="ECO:0000313" key="4">
    <source>
        <dbReference type="EMBL" id="EKO39030.1"/>
    </source>
</evidence>
<dbReference type="SUPFAM" id="SSF55729">
    <property type="entry name" value="Acyl-CoA N-acyltransferases (Nat)"/>
    <property type="match status" value="1"/>
</dbReference>
<evidence type="ECO:0000259" key="3">
    <source>
        <dbReference type="PROSITE" id="PS51186"/>
    </source>
</evidence>
<evidence type="ECO:0000256" key="1">
    <source>
        <dbReference type="ARBA" id="ARBA00022679"/>
    </source>
</evidence>
<dbReference type="EMBL" id="ALAO01000182">
    <property type="protein sequence ID" value="EKO39030.1"/>
    <property type="molecule type" value="Genomic_DNA"/>
</dbReference>
<dbReference type="Proteomes" id="UP000006272">
    <property type="component" value="Unassembled WGS sequence"/>
</dbReference>
<dbReference type="InterPro" id="IPR050832">
    <property type="entry name" value="Bact_Acetyltransf"/>
</dbReference>
<dbReference type="InterPro" id="IPR016181">
    <property type="entry name" value="Acyl_CoA_acyltransferase"/>
</dbReference>
<dbReference type="Gene3D" id="3.40.630.30">
    <property type="match status" value="1"/>
</dbReference>
<feature type="domain" description="N-acetyltransferase" evidence="3">
    <location>
        <begin position="1"/>
        <end position="146"/>
    </location>
</feature>
<evidence type="ECO:0000256" key="2">
    <source>
        <dbReference type="ARBA" id="ARBA00023315"/>
    </source>
</evidence>
<keyword evidence="1 4" id="KW-0808">Transferase</keyword>
<dbReference type="GO" id="GO:0016747">
    <property type="term" value="F:acyltransferase activity, transferring groups other than amino-acyl groups"/>
    <property type="evidence" value="ECO:0007669"/>
    <property type="project" value="InterPro"/>
</dbReference>
<protein>
    <submittedName>
        <fullName evidence="4">Acetyltransferase</fullName>
    </submittedName>
</protein>
<accession>K6GQ29</accession>
<gene>
    <name evidence="4" type="ORF">B193_2268</name>
</gene>
<dbReference type="PANTHER" id="PTHR43877">
    <property type="entry name" value="AMINOALKYLPHOSPHONATE N-ACETYLTRANSFERASE-RELATED-RELATED"/>
    <property type="match status" value="1"/>
</dbReference>
<dbReference type="AlphaFoldDB" id="K6GQ29"/>
<evidence type="ECO:0000313" key="5">
    <source>
        <dbReference type="Proteomes" id="UP000006272"/>
    </source>
</evidence>
<dbReference type="InterPro" id="IPR000182">
    <property type="entry name" value="GNAT_dom"/>
</dbReference>
<dbReference type="PROSITE" id="PS51186">
    <property type="entry name" value="GNAT"/>
    <property type="match status" value="1"/>
</dbReference>